<feature type="domain" description="ABC transmembrane type-1" evidence="8">
    <location>
        <begin position="69"/>
        <end position="249"/>
    </location>
</feature>
<dbReference type="PANTHER" id="PTHR30151">
    <property type="entry name" value="ALKANE SULFONATE ABC TRANSPORTER-RELATED, MEMBRANE SUBUNIT"/>
    <property type="match status" value="1"/>
</dbReference>
<evidence type="ECO:0000256" key="5">
    <source>
        <dbReference type="ARBA" id="ARBA00022989"/>
    </source>
</evidence>
<comment type="subcellular location">
    <subcellularLocation>
        <location evidence="1 7">Cell membrane</location>
        <topology evidence="1 7">Multi-pass membrane protein</topology>
    </subcellularLocation>
</comment>
<dbReference type="InterPro" id="IPR035906">
    <property type="entry name" value="MetI-like_sf"/>
</dbReference>
<dbReference type="PANTHER" id="PTHR30151:SF0">
    <property type="entry name" value="ABC TRANSPORTER PERMEASE PROTEIN MJ0413-RELATED"/>
    <property type="match status" value="1"/>
</dbReference>
<dbReference type="Proteomes" id="UP000261257">
    <property type="component" value="Unassembled WGS sequence"/>
</dbReference>
<evidence type="ECO:0000256" key="2">
    <source>
        <dbReference type="ARBA" id="ARBA00022448"/>
    </source>
</evidence>
<dbReference type="PROSITE" id="PS50928">
    <property type="entry name" value="ABC_TM1"/>
    <property type="match status" value="1"/>
</dbReference>
<reference evidence="10 12" key="2">
    <citation type="submission" date="2018-08" db="EMBL/GenBank/DDBJ databases">
        <title>A genome reference for cultivated species of the human gut microbiota.</title>
        <authorList>
            <person name="Zou Y."/>
            <person name="Xue W."/>
            <person name="Luo G."/>
        </authorList>
    </citation>
    <scope>NUCLEOTIDE SEQUENCE [LARGE SCALE GENOMIC DNA]</scope>
    <source>
        <strain evidence="10 12">TF05-11AC</strain>
    </source>
</reference>
<evidence type="ECO:0000313" key="9">
    <source>
        <dbReference type="EMBL" id="CUP11099.1"/>
    </source>
</evidence>
<feature type="transmembrane region" description="Helical" evidence="7">
    <location>
        <begin position="230"/>
        <end position="249"/>
    </location>
</feature>
<comment type="similarity">
    <text evidence="7">Belongs to the binding-protein-dependent transport system permease family.</text>
</comment>
<dbReference type="GO" id="GO:0005886">
    <property type="term" value="C:plasma membrane"/>
    <property type="evidence" value="ECO:0007669"/>
    <property type="project" value="UniProtKB-SubCell"/>
</dbReference>
<dbReference type="GO" id="GO:0055085">
    <property type="term" value="P:transmembrane transport"/>
    <property type="evidence" value="ECO:0007669"/>
    <property type="project" value="InterPro"/>
</dbReference>
<dbReference type="RefSeq" id="WP_055659293.1">
    <property type="nucleotide sequence ID" value="NZ_CABIXC010000018.1"/>
</dbReference>
<feature type="transmembrane region" description="Helical" evidence="7">
    <location>
        <begin position="12"/>
        <end position="34"/>
    </location>
</feature>
<sequence length="266" mass="29401">MKKVTGWKKSFGHIFYTIAPALSLVLLFLLWVQISRGNSDLVPGPDLVMKRFVKTFEKPINGYLIFGHILASLKRIFLALIFSLGIGIPFGILIGWNKTFNAIFGTLFEFIRPIPPIAWLPLIVMWFGIGEFPKVIIVFIGTFTPVVVNTATGIRLVEPLYLEVGRMFHANDRKLLTEIALPSAMQSIFAGFRTATSGGLMVVLAAEMIGAKAGLGFLITRGQDAFDVPLIMVGMIVIAIVGTVISIFTDLLERRICPWSENIKSD</sequence>
<organism evidence="9 11">
    <name type="scientific">Hungatella hathewayi</name>
    <dbReference type="NCBI Taxonomy" id="154046"/>
    <lineage>
        <taxon>Bacteria</taxon>
        <taxon>Bacillati</taxon>
        <taxon>Bacillota</taxon>
        <taxon>Clostridia</taxon>
        <taxon>Lachnospirales</taxon>
        <taxon>Lachnospiraceae</taxon>
        <taxon>Hungatella</taxon>
    </lineage>
</organism>
<reference evidence="9 11" key="1">
    <citation type="submission" date="2015-09" db="EMBL/GenBank/DDBJ databases">
        <authorList>
            <consortium name="Pathogen Informatics"/>
        </authorList>
    </citation>
    <scope>NUCLEOTIDE SEQUENCE [LARGE SCALE GENOMIC DNA]</scope>
    <source>
        <strain evidence="9 11">2789STDY5608850</strain>
    </source>
</reference>
<feature type="transmembrane region" description="Helical" evidence="7">
    <location>
        <begin position="108"/>
        <end position="129"/>
    </location>
</feature>
<evidence type="ECO:0000256" key="6">
    <source>
        <dbReference type="ARBA" id="ARBA00023136"/>
    </source>
</evidence>
<evidence type="ECO:0000313" key="10">
    <source>
        <dbReference type="EMBL" id="RGM00475.1"/>
    </source>
</evidence>
<keyword evidence="4 7" id="KW-0812">Transmembrane</keyword>
<keyword evidence="5 7" id="KW-1133">Transmembrane helix</keyword>
<evidence type="ECO:0000256" key="4">
    <source>
        <dbReference type="ARBA" id="ARBA00022692"/>
    </source>
</evidence>
<gene>
    <name evidence="9" type="primary">ssuC1_2</name>
    <name evidence="10" type="ORF">DXC39_21155</name>
    <name evidence="9" type="ORF">ERS852407_05002</name>
</gene>
<dbReference type="EMBL" id="CYZE01000018">
    <property type="protein sequence ID" value="CUP11099.1"/>
    <property type="molecule type" value="Genomic_DNA"/>
</dbReference>
<feature type="transmembrane region" description="Helical" evidence="7">
    <location>
        <begin position="198"/>
        <end position="218"/>
    </location>
</feature>
<proteinExistence type="inferred from homology"/>
<keyword evidence="6 7" id="KW-0472">Membrane</keyword>
<dbReference type="Proteomes" id="UP000095651">
    <property type="component" value="Unassembled WGS sequence"/>
</dbReference>
<evidence type="ECO:0000256" key="3">
    <source>
        <dbReference type="ARBA" id="ARBA00022475"/>
    </source>
</evidence>
<keyword evidence="2 7" id="KW-0813">Transport</keyword>
<dbReference type="SUPFAM" id="SSF161098">
    <property type="entry name" value="MetI-like"/>
    <property type="match status" value="1"/>
</dbReference>
<feature type="transmembrane region" description="Helical" evidence="7">
    <location>
        <begin position="76"/>
        <end position="96"/>
    </location>
</feature>
<evidence type="ECO:0000313" key="12">
    <source>
        <dbReference type="Proteomes" id="UP000261257"/>
    </source>
</evidence>
<dbReference type="AlphaFoldDB" id="A0A174KPL2"/>
<evidence type="ECO:0000256" key="1">
    <source>
        <dbReference type="ARBA" id="ARBA00004651"/>
    </source>
</evidence>
<feature type="transmembrane region" description="Helical" evidence="7">
    <location>
        <begin position="135"/>
        <end position="154"/>
    </location>
</feature>
<accession>A0A174KPL2</accession>
<evidence type="ECO:0000256" key="7">
    <source>
        <dbReference type="RuleBase" id="RU363032"/>
    </source>
</evidence>
<dbReference type="InterPro" id="IPR000515">
    <property type="entry name" value="MetI-like"/>
</dbReference>
<evidence type="ECO:0000259" key="8">
    <source>
        <dbReference type="PROSITE" id="PS50928"/>
    </source>
</evidence>
<keyword evidence="3" id="KW-1003">Cell membrane</keyword>
<dbReference type="CDD" id="cd06261">
    <property type="entry name" value="TM_PBP2"/>
    <property type="match status" value="1"/>
</dbReference>
<dbReference type="Gene3D" id="1.10.3720.10">
    <property type="entry name" value="MetI-like"/>
    <property type="match status" value="1"/>
</dbReference>
<dbReference type="Pfam" id="PF00528">
    <property type="entry name" value="BPD_transp_1"/>
    <property type="match status" value="1"/>
</dbReference>
<protein>
    <submittedName>
        <fullName evidence="9 10">ABC transporter permease</fullName>
    </submittedName>
</protein>
<evidence type="ECO:0000313" key="11">
    <source>
        <dbReference type="Proteomes" id="UP000095651"/>
    </source>
</evidence>
<name>A0A174KPL2_9FIRM</name>
<dbReference type="EMBL" id="QSSQ01000026">
    <property type="protein sequence ID" value="RGM00475.1"/>
    <property type="molecule type" value="Genomic_DNA"/>
</dbReference>